<dbReference type="AlphaFoldDB" id="A0A1G2NY35"/>
<sequence>MKPQQMTTSPRRAREIMKDRVLGAEDVRQVFGVKMDEPPIPIPEALLERLGNEGRLILYTNRWNNRKPMTPLSMVERFENKKQDSTKILCGFDPDGWKRRENFFIKETPSLKWRLVMDKPLPNSTNKNYLQQTLRLGDYLKKLYGKKNPMPPVIAAMVKEAKELETDISPAVESWDDTLWKPAAEKLSLLPLNRHFRESLPELIYRLVLLDRARGVQLLQHMYSWTNSRSSGGVLVLGGRFDAVGAVVDRLGPWFANSDTGLFLSAEKF</sequence>
<dbReference type="Proteomes" id="UP000176429">
    <property type="component" value="Unassembled WGS sequence"/>
</dbReference>
<evidence type="ECO:0000313" key="2">
    <source>
        <dbReference type="Proteomes" id="UP000176429"/>
    </source>
</evidence>
<dbReference type="EMBL" id="MHSH01000040">
    <property type="protein sequence ID" value="OHA41015.1"/>
    <property type="molecule type" value="Genomic_DNA"/>
</dbReference>
<name>A0A1G2NY35_9BACT</name>
<gene>
    <name evidence="1" type="ORF">A3H68_01550</name>
</gene>
<evidence type="ECO:0000313" key="1">
    <source>
        <dbReference type="EMBL" id="OHA41015.1"/>
    </source>
</evidence>
<protein>
    <submittedName>
        <fullName evidence="1">Uncharacterized protein</fullName>
    </submittedName>
</protein>
<proteinExistence type="predicted"/>
<accession>A0A1G2NY35</accession>
<reference evidence="1 2" key="1">
    <citation type="journal article" date="2016" name="Nat. Commun.">
        <title>Thousands of microbial genomes shed light on interconnected biogeochemical processes in an aquifer system.</title>
        <authorList>
            <person name="Anantharaman K."/>
            <person name="Brown C.T."/>
            <person name="Hug L.A."/>
            <person name="Sharon I."/>
            <person name="Castelle C.J."/>
            <person name="Probst A.J."/>
            <person name="Thomas B.C."/>
            <person name="Singh A."/>
            <person name="Wilkins M.J."/>
            <person name="Karaoz U."/>
            <person name="Brodie E.L."/>
            <person name="Williams K.H."/>
            <person name="Hubbard S.S."/>
            <person name="Banfield J.F."/>
        </authorList>
    </citation>
    <scope>NUCLEOTIDE SEQUENCE [LARGE SCALE GENOMIC DNA]</scope>
</reference>
<comment type="caution">
    <text evidence="1">The sequence shown here is derived from an EMBL/GenBank/DDBJ whole genome shotgun (WGS) entry which is preliminary data.</text>
</comment>
<organism evidence="1 2">
    <name type="scientific">Candidatus Taylorbacteria bacterium RIFCSPLOWO2_02_FULL_46_40</name>
    <dbReference type="NCBI Taxonomy" id="1802329"/>
    <lineage>
        <taxon>Bacteria</taxon>
        <taxon>Candidatus Tayloriibacteriota</taxon>
    </lineage>
</organism>